<gene>
    <name evidence="2" type="ORF">BO97DRAFT_425243</name>
</gene>
<dbReference type="InterPro" id="IPR001810">
    <property type="entry name" value="F-box_dom"/>
</dbReference>
<evidence type="ECO:0000313" key="2">
    <source>
        <dbReference type="EMBL" id="RAL11580.1"/>
    </source>
</evidence>
<dbReference type="OrthoDB" id="539213at2759"/>
<proteinExistence type="predicted"/>
<name>A0A395HUV7_ASPHC</name>
<sequence length="352" mass="39338">MASPVTVALPAPATLSSLPAEAQLRISKLLDDTSLIRLSLACRERHGLLFHGIQERAKRHALPPQDIYNRRMFHSRDGEVYFHRFPGANEWRRTIREPLAEAVCAGRYDEVRFYLDAEVSAKSINLDAVPLLHLSIRAGQYHFAALLLQYNADPNVVCPSTGRMALDDAVGGPANPPVWLIERLLAAGARFIHDLTFGICCTQTWGKAFFRRAVRNGTEILPDTNDPSIRLQAMCKLADMEIVHCLFDLVPGLVTQRHDGLSALDIALVYGREDIAVCLVRRGVPLPASAERELKIAMLHGHTNLVQELLKHAQLAGRCPSWKCAAIQQSEERRRNASVHSVSRQRWIKMIS</sequence>
<dbReference type="EMBL" id="KZ824287">
    <property type="protein sequence ID" value="RAL11580.1"/>
    <property type="molecule type" value="Genomic_DNA"/>
</dbReference>
<dbReference type="RefSeq" id="XP_025550734.1">
    <property type="nucleotide sequence ID" value="XM_025697051.1"/>
</dbReference>
<accession>A0A395HUV7</accession>
<organism evidence="2 3">
    <name type="scientific">Aspergillus homomorphus (strain CBS 101889)</name>
    <dbReference type="NCBI Taxonomy" id="1450537"/>
    <lineage>
        <taxon>Eukaryota</taxon>
        <taxon>Fungi</taxon>
        <taxon>Dikarya</taxon>
        <taxon>Ascomycota</taxon>
        <taxon>Pezizomycotina</taxon>
        <taxon>Eurotiomycetes</taxon>
        <taxon>Eurotiomycetidae</taxon>
        <taxon>Eurotiales</taxon>
        <taxon>Aspergillaceae</taxon>
        <taxon>Aspergillus</taxon>
        <taxon>Aspergillus subgen. Circumdati</taxon>
    </lineage>
</organism>
<dbReference type="GeneID" id="37201340"/>
<dbReference type="PROSITE" id="PS50181">
    <property type="entry name" value="FBOX"/>
    <property type="match status" value="1"/>
</dbReference>
<dbReference type="Gene3D" id="1.25.40.20">
    <property type="entry name" value="Ankyrin repeat-containing domain"/>
    <property type="match status" value="2"/>
</dbReference>
<dbReference type="InterPro" id="IPR036770">
    <property type="entry name" value="Ankyrin_rpt-contain_sf"/>
</dbReference>
<dbReference type="VEuPathDB" id="FungiDB:BO97DRAFT_425243"/>
<keyword evidence="3" id="KW-1185">Reference proteome</keyword>
<reference evidence="2 3" key="1">
    <citation type="submission" date="2018-02" db="EMBL/GenBank/DDBJ databases">
        <title>The genomes of Aspergillus section Nigri reveals drivers in fungal speciation.</title>
        <authorList>
            <consortium name="DOE Joint Genome Institute"/>
            <person name="Vesth T.C."/>
            <person name="Nybo J."/>
            <person name="Theobald S."/>
            <person name="Brandl J."/>
            <person name="Frisvad J.C."/>
            <person name="Nielsen K.F."/>
            <person name="Lyhne E.K."/>
            <person name="Kogle M.E."/>
            <person name="Kuo A."/>
            <person name="Riley R."/>
            <person name="Clum A."/>
            <person name="Nolan M."/>
            <person name="Lipzen A."/>
            <person name="Salamov A."/>
            <person name="Henrissat B."/>
            <person name="Wiebenga A."/>
            <person name="De vries R.P."/>
            <person name="Grigoriev I.V."/>
            <person name="Mortensen U.H."/>
            <person name="Andersen M.R."/>
            <person name="Baker S.E."/>
        </authorList>
    </citation>
    <scope>NUCLEOTIDE SEQUENCE [LARGE SCALE GENOMIC DNA]</scope>
    <source>
        <strain evidence="2 3">CBS 101889</strain>
    </source>
</reference>
<dbReference type="SUPFAM" id="SSF48403">
    <property type="entry name" value="Ankyrin repeat"/>
    <property type="match status" value="1"/>
</dbReference>
<dbReference type="InterPro" id="IPR002110">
    <property type="entry name" value="Ankyrin_rpt"/>
</dbReference>
<evidence type="ECO:0000313" key="3">
    <source>
        <dbReference type="Proteomes" id="UP000248961"/>
    </source>
</evidence>
<protein>
    <recommendedName>
        <fullName evidence="1">F-box domain-containing protein</fullName>
    </recommendedName>
</protein>
<dbReference type="STRING" id="1450537.A0A395HUV7"/>
<dbReference type="AlphaFoldDB" id="A0A395HUV7"/>
<dbReference type="SMART" id="SM00248">
    <property type="entry name" value="ANK"/>
    <property type="match status" value="2"/>
</dbReference>
<dbReference type="Proteomes" id="UP000248961">
    <property type="component" value="Unassembled WGS sequence"/>
</dbReference>
<feature type="domain" description="F-box" evidence="1">
    <location>
        <begin position="12"/>
        <end position="60"/>
    </location>
</feature>
<evidence type="ECO:0000259" key="1">
    <source>
        <dbReference type="PROSITE" id="PS50181"/>
    </source>
</evidence>